<dbReference type="InterPro" id="IPR004791">
    <property type="entry name" value="UvrC"/>
</dbReference>
<dbReference type="SUPFAM" id="SSF82771">
    <property type="entry name" value="GIY-YIG endonuclease"/>
    <property type="match status" value="1"/>
</dbReference>
<dbReference type="GO" id="GO:0009380">
    <property type="term" value="C:excinuclease repair complex"/>
    <property type="evidence" value="ECO:0007669"/>
    <property type="project" value="InterPro"/>
</dbReference>
<dbReference type="InterPro" id="IPR036876">
    <property type="entry name" value="UVR_dom_sf"/>
</dbReference>
<keyword evidence="4 7" id="KW-0267">Excision nuclease</keyword>
<evidence type="ECO:0000313" key="11">
    <source>
        <dbReference type="EMBL" id="ETD24040.1"/>
    </source>
</evidence>
<dbReference type="OrthoDB" id="9804933at2"/>
<dbReference type="GO" id="GO:0006289">
    <property type="term" value="P:nucleotide-excision repair"/>
    <property type="evidence" value="ECO:0007669"/>
    <property type="project" value="UniProtKB-UniRule"/>
</dbReference>
<dbReference type="InterPro" id="IPR035901">
    <property type="entry name" value="GIY-YIG_endonuc_sf"/>
</dbReference>
<evidence type="ECO:0000256" key="2">
    <source>
        <dbReference type="ARBA" id="ARBA00022763"/>
    </source>
</evidence>
<evidence type="ECO:0000259" key="10">
    <source>
        <dbReference type="PROSITE" id="PS50165"/>
    </source>
</evidence>
<comment type="subunit">
    <text evidence="7">Interacts with UvrB in an incision complex.</text>
</comment>
<dbReference type="Pfam" id="PF02151">
    <property type="entry name" value="UVR"/>
    <property type="match status" value="1"/>
</dbReference>
<dbReference type="Pfam" id="PF01541">
    <property type="entry name" value="GIY-YIG"/>
    <property type="match status" value="1"/>
</dbReference>
<keyword evidence="5 7" id="KW-0234">DNA repair</keyword>
<comment type="function">
    <text evidence="7">The UvrABC repair system catalyzes the recognition and processing of DNA lesions. UvrC both incises the 5' and 3' sides of the lesion. The N-terminal half is responsible for the 3' incision and the C-terminal half is responsible for the 5' incision.</text>
</comment>
<evidence type="ECO:0000256" key="6">
    <source>
        <dbReference type="ARBA" id="ARBA00023236"/>
    </source>
</evidence>
<dbReference type="InterPro" id="IPR001162">
    <property type="entry name" value="UvrC_RNase_H_dom"/>
</dbReference>
<evidence type="ECO:0000256" key="4">
    <source>
        <dbReference type="ARBA" id="ARBA00022881"/>
    </source>
</evidence>
<dbReference type="InterPro" id="IPR000305">
    <property type="entry name" value="GIY-YIG_endonuc"/>
</dbReference>
<evidence type="ECO:0000256" key="5">
    <source>
        <dbReference type="ARBA" id="ARBA00023204"/>
    </source>
</evidence>
<keyword evidence="3 7" id="KW-0228">DNA excision</keyword>
<dbReference type="PATRIC" id="fig|1357400.3.peg.1083"/>
<dbReference type="AlphaFoldDB" id="V8CAL4"/>
<reference evidence="11 12" key="1">
    <citation type="journal article" date="2014" name="Genome Announc.">
        <title>Draft genome sequences of six enterohepatic helicobacter species isolated from humans and one from rhesus macaques.</title>
        <authorList>
            <person name="Shen Z."/>
            <person name="Sheh A."/>
            <person name="Young S.K."/>
            <person name="Abouelliel A."/>
            <person name="Ward D.V."/>
            <person name="Earl A.M."/>
            <person name="Fox J.G."/>
        </authorList>
    </citation>
    <scope>NUCLEOTIDE SEQUENCE [LARGE SCALE GENOMIC DNA]</scope>
    <source>
        <strain evidence="11 12">MIT 99-5501</strain>
    </source>
</reference>
<keyword evidence="6 7" id="KW-0742">SOS response</keyword>
<comment type="subcellular location">
    <subcellularLocation>
        <location evidence="7">Cytoplasm</location>
    </subcellularLocation>
</comment>
<comment type="similarity">
    <text evidence="7">Belongs to the UvrC family.</text>
</comment>
<accession>V8CAL4</accession>
<evidence type="ECO:0000256" key="1">
    <source>
        <dbReference type="ARBA" id="ARBA00022490"/>
    </source>
</evidence>
<dbReference type="STRING" id="1357400.HMPREF2086_00787"/>
<dbReference type="eggNOG" id="COG0322">
    <property type="taxonomic scope" value="Bacteria"/>
</dbReference>
<dbReference type="RefSeq" id="WP_023927511.1">
    <property type="nucleotide sequence ID" value="NZ_KI669454.1"/>
</dbReference>
<dbReference type="FunFam" id="3.40.1440.10:FF:000001">
    <property type="entry name" value="UvrABC system protein C"/>
    <property type="match status" value="1"/>
</dbReference>
<dbReference type="HOGENOM" id="CLU_014841_3_2_7"/>
<keyword evidence="12" id="KW-1185">Reference proteome</keyword>
<organism evidence="11 12">
    <name type="scientific">Helicobacter macacae MIT 99-5501</name>
    <dbReference type="NCBI Taxonomy" id="1357400"/>
    <lineage>
        <taxon>Bacteria</taxon>
        <taxon>Pseudomonadati</taxon>
        <taxon>Campylobacterota</taxon>
        <taxon>Epsilonproteobacteria</taxon>
        <taxon>Campylobacterales</taxon>
        <taxon>Helicobacteraceae</taxon>
        <taxon>Helicobacter</taxon>
    </lineage>
</organism>
<evidence type="ECO:0000313" key="12">
    <source>
        <dbReference type="Proteomes" id="UP000018731"/>
    </source>
</evidence>
<evidence type="ECO:0000256" key="3">
    <source>
        <dbReference type="ARBA" id="ARBA00022769"/>
    </source>
</evidence>
<dbReference type="InterPro" id="IPR001943">
    <property type="entry name" value="UVR_dom"/>
</dbReference>
<evidence type="ECO:0000259" key="9">
    <source>
        <dbReference type="PROSITE" id="PS50164"/>
    </source>
</evidence>
<dbReference type="PROSITE" id="PS50151">
    <property type="entry name" value="UVR"/>
    <property type="match status" value="1"/>
</dbReference>
<dbReference type="Gene3D" id="3.40.1440.10">
    <property type="entry name" value="GIY-YIG endonuclease"/>
    <property type="match status" value="1"/>
</dbReference>
<sequence>MGNLSQKLTSLPSSAGVYQYFDSSGRVLYIGKAKSLKNRVKSYFALSQTLELDTPIPNPKVSLRIASMVRQISNIEILLVNSEQDALILENSLIKQLKPKYNILLRDDKTYPYIAFDLSSDFPTPSISRAKAKQKGVSYFGPFTSGAREIINSLLEMYPLVQKSSCLKEKKACLFYQINRCSAPCEGKIDKHSYAKILNEAISLLKSPHKLLAKLKEKMLTLAESRRYEEATIYRDRIKKLQNLQSFSALDLAKDISADVFYFYVDEAAKESKSSANLAESTSLANSTNSTRFASHANSANATIPTKPAKKSQKGILLSLFVRSGKIISIQHEIIPLPENAQDTTEIHAEIYTQAILSQYASKLPILPSEILLPSIDGLPCELLSDFLHSAQGRKVLLSAPQIGTKAKILALAKQNAKELLARHSQNLSSENALLERVAELANLESIPSRIEVFDTSHHSGRDCVGAMIVYENGEFVKSAYRRYKLEASDEYNQMREMLIRRAKDFATTPPPNMWLIDGGKAQITLAKEVLQSCGLGGGGIDTIGIAKEKRESSLSAQNLSMQNLTAQTLANQSTQEAINQKMLHISTRKSSKSANRAKGAASDTIYTIDESIMLSPSDERLQFLQKLRDEAHRFAITYHREKKRASALQSTELESRNLSQAKIKRLLSLVGSFEAIKNLSDEEIKNLLKKRQAK</sequence>
<evidence type="ECO:0000259" key="8">
    <source>
        <dbReference type="PROSITE" id="PS50151"/>
    </source>
</evidence>
<comment type="caution">
    <text evidence="11">The sequence shown here is derived from an EMBL/GenBank/DDBJ whole genome shotgun (WGS) entry which is preliminary data.</text>
</comment>
<dbReference type="SMART" id="SM00465">
    <property type="entry name" value="GIYc"/>
    <property type="match status" value="1"/>
</dbReference>
<dbReference type="GO" id="GO:0005737">
    <property type="term" value="C:cytoplasm"/>
    <property type="evidence" value="ECO:0007669"/>
    <property type="project" value="UniProtKB-SubCell"/>
</dbReference>
<name>V8CAL4_9HELI</name>
<dbReference type="SUPFAM" id="SSF47781">
    <property type="entry name" value="RuvA domain 2-like"/>
    <property type="match status" value="1"/>
</dbReference>
<dbReference type="PANTHER" id="PTHR30562:SF1">
    <property type="entry name" value="UVRABC SYSTEM PROTEIN C"/>
    <property type="match status" value="1"/>
</dbReference>
<gene>
    <name evidence="7" type="primary">uvrC</name>
    <name evidence="11" type="ORF">HMPREF2086_00787</name>
</gene>
<proteinExistence type="inferred from homology"/>
<dbReference type="Proteomes" id="UP000018731">
    <property type="component" value="Unassembled WGS sequence"/>
</dbReference>
<feature type="domain" description="GIY-YIG" evidence="9">
    <location>
        <begin position="13"/>
        <end position="103"/>
    </location>
</feature>
<dbReference type="PROSITE" id="PS50165">
    <property type="entry name" value="UVRC"/>
    <property type="match status" value="1"/>
</dbReference>
<dbReference type="PANTHER" id="PTHR30562">
    <property type="entry name" value="UVRC/OXIDOREDUCTASE"/>
    <property type="match status" value="1"/>
</dbReference>
<keyword evidence="1 7" id="KW-0963">Cytoplasm</keyword>
<feature type="domain" description="UVR" evidence="8">
    <location>
        <begin position="209"/>
        <end position="244"/>
    </location>
</feature>
<dbReference type="HAMAP" id="MF_00203">
    <property type="entry name" value="UvrC"/>
    <property type="match status" value="1"/>
</dbReference>
<dbReference type="InterPro" id="IPR050066">
    <property type="entry name" value="UvrABC_protein_C"/>
</dbReference>
<dbReference type="GO" id="GO:0009381">
    <property type="term" value="F:excinuclease ABC activity"/>
    <property type="evidence" value="ECO:0007669"/>
    <property type="project" value="UniProtKB-UniRule"/>
</dbReference>
<dbReference type="GO" id="GO:0009432">
    <property type="term" value="P:SOS response"/>
    <property type="evidence" value="ECO:0007669"/>
    <property type="project" value="UniProtKB-UniRule"/>
</dbReference>
<feature type="domain" description="UvrC family homology region profile" evidence="10">
    <location>
        <begin position="320"/>
        <end position="531"/>
    </location>
</feature>
<dbReference type="SUPFAM" id="SSF46600">
    <property type="entry name" value="C-terminal UvrC-binding domain of UvrB"/>
    <property type="match status" value="1"/>
</dbReference>
<dbReference type="InterPro" id="IPR010994">
    <property type="entry name" value="RuvA_2-like"/>
</dbReference>
<protein>
    <recommendedName>
        <fullName evidence="7">UvrABC system protein C</fullName>
        <shortName evidence="7">Protein UvrC</shortName>
    </recommendedName>
    <alternativeName>
        <fullName evidence="7">Excinuclease ABC subunit C</fullName>
    </alternativeName>
</protein>
<dbReference type="CDD" id="cd10434">
    <property type="entry name" value="GIY-YIG_UvrC_Cho"/>
    <property type="match status" value="1"/>
</dbReference>
<evidence type="ECO:0000256" key="7">
    <source>
        <dbReference type="HAMAP-Rule" id="MF_00203"/>
    </source>
</evidence>
<keyword evidence="2 7" id="KW-0227">DNA damage</keyword>
<dbReference type="EMBL" id="AZJI01000004">
    <property type="protein sequence ID" value="ETD24040.1"/>
    <property type="molecule type" value="Genomic_DNA"/>
</dbReference>
<dbReference type="PROSITE" id="PS50164">
    <property type="entry name" value="GIY_YIG"/>
    <property type="match status" value="1"/>
</dbReference>
<dbReference type="InterPro" id="IPR047296">
    <property type="entry name" value="GIY-YIG_UvrC_Cho"/>
</dbReference>
<dbReference type="GO" id="GO:0003677">
    <property type="term" value="F:DNA binding"/>
    <property type="evidence" value="ECO:0007669"/>
    <property type="project" value="UniProtKB-UniRule"/>
</dbReference>
<dbReference type="InterPro" id="IPR038476">
    <property type="entry name" value="UvrC_RNase_H_dom_sf"/>
</dbReference>
<dbReference type="Pfam" id="PF08459">
    <property type="entry name" value="UvrC_RNaseH_dom"/>
    <property type="match status" value="1"/>
</dbReference>
<dbReference type="Gene3D" id="3.30.420.340">
    <property type="entry name" value="UvrC, RNAse H endonuclease domain"/>
    <property type="match status" value="1"/>
</dbReference>
<dbReference type="Pfam" id="PF22920">
    <property type="entry name" value="UvrC_RNaseH"/>
    <property type="match status" value="1"/>
</dbReference>